<accession>A0ABR2F3K7</accession>
<gene>
    <name evidence="1" type="ORF">V6N12_027667</name>
</gene>
<protein>
    <submittedName>
        <fullName evidence="1">Uncharacterized protein</fullName>
    </submittedName>
</protein>
<sequence length="306" mass="32538">MVDSASGSKSKSRVPGDLDLENFPPLEAVIEKESSDVTGAGNTASGPGQNWNLFNQTLNYFPPTKANGQILVKPPKDVLIDGARQWDNALLGNFLEAIAGGLAANVVVENSQNGHIIQNEIFGFVDGSVEANKIVNIPVVGGFDSIPDTEKGDVVFESEVKIQLGIENSVSAMGCADVTLVVEERVVAHIDEILGPEPDALSNANQFEVLDENQEKFNSIKFLENAQGHKLNTFEEISGELIQHFTKALGTANGNVGLISDALLREILGVELSANMKDSLVAPVTSKEIKDVIFSMNGSKAPGPDG</sequence>
<organism evidence="1 2">
    <name type="scientific">Hibiscus sabdariffa</name>
    <name type="common">roselle</name>
    <dbReference type="NCBI Taxonomy" id="183260"/>
    <lineage>
        <taxon>Eukaryota</taxon>
        <taxon>Viridiplantae</taxon>
        <taxon>Streptophyta</taxon>
        <taxon>Embryophyta</taxon>
        <taxon>Tracheophyta</taxon>
        <taxon>Spermatophyta</taxon>
        <taxon>Magnoliopsida</taxon>
        <taxon>eudicotyledons</taxon>
        <taxon>Gunneridae</taxon>
        <taxon>Pentapetalae</taxon>
        <taxon>rosids</taxon>
        <taxon>malvids</taxon>
        <taxon>Malvales</taxon>
        <taxon>Malvaceae</taxon>
        <taxon>Malvoideae</taxon>
        <taxon>Hibiscus</taxon>
    </lineage>
</organism>
<dbReference type="Proteomes" id="UP001472677">
    <property type="component" value="Unassembled WGS sequence"/>
</dbReference>
<keyword evidence="2" id="KW-1185">Reference proteome</keyword>
<comment type="caution">
    <text evidence="1">The sequence shown here is derived from an EMBL/GenBank/DDBJ whole genome shotgun (WGS) entry which is preliminary data.</text>
</comment>
<evidence type="ECO:0000313" key="2">
    <source>
        <dbReference type="Proteomes" id="UP001472677"/>
    </source>
</evidence>
<evidence type="ECO:0000313" key="1">
    <source>
        <dbReference type="EMBL" id="KAK8571587.1"/>
    </source>
</evidence>
<reference evidence="1 2" key="1">
    <citation type="journal article" date="2024" name="G3 (Bethesda)">
        <title>Genome assembly of Hibiscus sabdariffa L. provides insights into metabolisms of medicinal natural products.</title>
        <authorList>
            <person name="Kim T."/>
        </authorList>
    </citation>
    <scope>NUCLEOTIDE SEQUENCE [LARGE SCALE GENOMIC DNA]</scope>
    <source>
        <strain evidence="1">TK-2024</strain>
        <tissue evidence="1">Old leaves</tissue>
    </source>
</reference>
<name>A0ABR2F3K7_9ROSI</name>
<proteinExistence type="predicted"/>
<dbReference type="EMBL" id="JBBPBM010000008">
    <property type="protein sequence ID" value="KAK8571587.1"/>
    <property type="molecule type" value="Genomic_DNA"/>
</dbReference>